<proteinExistence type="predicted"/>
<evidence type="ECO:0000313" key="1">
    <source>
        <dbReference type="EMBL" id="KAJ4966306.1"/>
    </source>
</evidence>
<protein>
    <submittedName>
        <fullName evidence="1">Uncharacterized protein</fullName>
    </submittedName>
</protein>
<dbReference type="Proteomes" id="UP001141806">
    <property type="component" value="Unassembled WGS sequence"/>
</dbReference>
<evidence type="ECO:0000313" key="2">
    <source>
        <dbReference type="Proteomes" id="UP001141806"/>
    </source>
</evidence>
<keyword evidence="2" id="KW-1185">Reference proteome</keyword>
<dbReference type="EMBL" id="JAMYWD010000007">
    <property type="protein sequence ID" value="KAJ4966306.1"/>
    <property type="molecule type" value="Genomic_DNA"/>
</dbReference>
<name>A0A9Q0K9I0_9MAGN</name>
<organism evidence="1 2">
    <name type="scientific">Protea cynaroides</name>
    <dbReference type="NCBI Taxonomy" id="273540"/>
    <lineage>
        <taxon>Eukaryota</taxon>
        <taxon>Viridiplantae</taxon>
        <taxon>Streptophyta</taxon>
        <taxon>Embryophyta</taxon>
        <taxon>Tracheophyta</taxon>
        <taxon>Spermatophyta</taxon>
        <taxon>Magnoliopsida</taxon>
        <taxon>Proteales</taxon>
        <taxon>Proteaceae</taxon>
        <taxon>Protea</taxon>
    </lineage>
</organism>
<sequence length="236" mass="26209">MKSGIFSLRGWDELGWERDYGLLFQLWQFGVGGLDSGLVCRELFTHGAIVVSSPEGLSRPFDRMGSFHKFKSAISPIEEDSETRKQFVFSPSADCQPLAGLANEACCGSPSSSERECPASLLKGTLENHVEDSQEVEVWHLESHDVEDSQDVDDGNLESHVEDSLEVYRLADDNEHDDALSCCPEDATASSHQDVESTKDMDDKFNALQFGNDEPESLKQLAAKHPRLLSSLEERI</sequence>
<reference evidence="1" key="1">
    <citation type="journal article" date="2023" name="Plant J.">
        <title>The genome of the king protea, Protea cynaroides.</title>
        <authorList>
            <person name="Chang J."/>
            <person name="Duong T.A."/>
            <person name="Schoeman C."/>
            <person name="Ma X."/>
            <person name="Roodt D."/>
            <person name="Barker N."/>
            <person name="Li Z."/>
            <person name="Van de Peer Y."/>
            <person name="Mizrachi E."/>
        </authorList>
    </citation>
    <scope>NUCLEOTIDE SEQUENCE</scope>
    <source>
        <tissue evidence="1">Young leaves</tissue>
    </source>
</reference>
<gene>
    <name evidence="1" type="ORF">NE237_018155</name>
</gene>
<accession>A0A9Q0K9I0</accession>
<dbReference type="AlphaFoldDB" id="A0A9Q0K9I0"/>
<comment type="caution">
    <text evidence="1">The sequence shown here is derived from an EMBL/GenBank/DDBJ whole genome shotgun (WGS) entry which is preliminary data.</text>
</comment>